<dbReference type="RefSeq" id="WP_143621730.1">
    <property type="nucleotide sequence ID" value="NZ_MVFC01000114.1"/>
</dbReference>
<accession>A0A1V3ZYI1</accession>
<keyword evidence="2" id="KW-1185">Reference proteome</keyword>
<evidence type="ECO:0008006" key="3">
    <source>
        <dbReference type="Google" id="ProtNLM"/>
    </source>
</evidence>
<reference evidence="1 2" key="1">
    <citation type="submission" date="2017-02" db="EMBL/GenBank/DDBJ databases">
        <title>Draft Genome Sequence of Streptomyces tsukubaensis F601, a Producer of the immunosuppressant tacrolimus FK506.</title>
        <authorList>
            <person name="Zong G."/>
            <person name="Zhong C."/>
            <person name="Fu J."/>
            <person name="Qin R."/>
            <person name="Cao G."/>
        </authorList>
    </citation>
    <scope>NUCLEOTIDE SEQUENCE [LARGE SCALE GENOMIC DNA]</scope>
    <source>
        <strain evidence="1 2">F601</strain>
    </source>
</reference>
<comment type="caution">
    <text evidence="1">The sequence shown here is derived from an EMBL/GenBank/DDBJ whole genome shotgun (WGS) entry which is preliminary data.</text>
</comment>
<dbReference type="EMBL" id="MVFC01000114">
    <property type="protein sequence ID" value="OON67901.1"/>
    <property type="molecule type" value="Genomic_DNA"/>
</dbReference>
<organism evidence="1 2">
    <name type="scientific">Streptomyces tsukubensis</name>
    <dbReference type="NCBI Taxonomy" id="83656"/>
    <lineage>
        <taxon>Bacteria</taxon>
        <taxon>Bacillati</taxon>
        <taxon>Actinomycetota</taxon>
        <taxon>Actinomycetes</taxon>
        <taxon>Kitasatosporales</taxon>
        <taxon>Streptomycetaceae</taxon>
        <taxon>Streptomyces</taxon>
    </lineage>
</organism>
<feature type="non-terminal residue" evidence="1">
    <location>
        <position position="223"/>
    </location>
</feature>
<evidence type="ECO:0000313" key="1">
    <source>
        <dbReference type="EMBL" id="OON67901.1"/>
    </source>
</evidence>
<name>A0A1V3ZYI1_9ACTN</name>
<protein>
    <recommendedName>
        <fullName evidence="3">Hemopexin</fullName>
    </recommendedName>
</protein>
<gene>
    <name evidence="1" type="ORF">B1H18_34850</name>
</gene>
<evidence type="ECO:0000313" key="2">
    <source>
        <dbReference type="Proteomes" id="UP000190539"/>
    </source>
</evidence>
<proteinExistence type="predicted"/>
<dbReference type="Gene3D" id="2.110.10.10">
    <property type="entry name" value="Hemopexin-like domain"/>
    <property type="match status" value="1"/>
</dbReference>
<dbReference type="InterPro" id="IPR036375">
    <property type="entry name" value="Hemopexin-like_dom_sf"/>
</dbReference>
<dbReference type="AlphaFoldDB" id="A0A1V3ZYI1"/>
<dbReference type="Proteomes" id="UP000190539">
    <property type="component" value="Unassembled WGS sequence"/>
</dbReference>
<dbReference type="SUPFAM" id="SSF50923">
    <property type="entry name" value="Hemopexin-like domain"/>
    <property type="match status" value="1"/>
</dbReference>
<sequence length="223" mass="24493">MNDAPPARITSALILPKTGGTPETAYLFQGVFAKRYIKTEHGPWQPQPASRLDCIWPQTAKTAGALAYGAAHTYNGNIWLIRGDKATSFRPDGVPAHESKTADIFSDIRDTTFRDGITAASALSDTQVFLFKGSSYLRYDTRRGQTTDIKTLPHGLTPDAACWIPDSTTPTIHLYSGTDIYTYQLDKDGTTLTPVSDHPESIFSLYADAPANRPYFTLFCCFG</sequence>